<dbReference type="AlphaFoldDB" id="A0A4Y6PS24"/>
<accession>A0A4Y6PS24</accession>
<evidence type="ECO:0000313" key="1">
    <source>
        <dbReference type="EMBL" id="QDG51030.1"/>
    </source>
</evidence>
<proteinExistence type="predicted"/>
<gene>
    <name evidence="1" type="ORF">FIV42_09885</name>
</gene>
<accession>A0A5B8Y3R2</accession>
<evidence type="ECO:0000313" key="2">
    <source>
        <dbReference type="Proteomes" id="UP000315995"/>
    </source>
</evidence>
<name>A0A4Y6PS24_PERCE</name>
<sequence>MDASSTHNPTRPTIARPLWALLLVALGLVSTGCPTYEDTYSGSFREVVEASGRTSDAIAVDFFRFGDNAAAIVRIYKRDPITGDPFGEQEFCTWTTAEPFDEDQRKFRLYINKSSTQLPRSQLFGTITADGEMEITLFDERTGEPYDGVEGLALEQIADEPDTDCELVEDFVVQVDFPRDPQTGGLQAMPPEANYAIENPVLAVSWVGVQPVRNNTSFAPVTRHTPTVLLDDQFGSNYDPGRHALKNDRTLLIPPPPDTVRMPSGTTTMALGHFVVVDDSLDDRPDLDGTPNQSETWQFSWDTDAEKLVATTLQRATRPSCSSGTNHWGRALLFVEDDIANLSTLMKGDIDGYEQCEPAGTCERHFFIVDICAEDDEVRDIQLGLVGESTGSIPTVPLFVTDEYLSADTIPLPRVNPYVQ</sequence>
<dbReference type="EMBL" id="CP041186">
    <property type="protein sequence ID" value="QDG51030.1"/>
    <property type="molecule type" value="Genomic_DNA"/>
</dbReference>
<keyword evidence="2" id="KW-1185">Reference proteome</keyword>
<organism evidence="1 2">
    <name type="scientific">Persicimonas caeni</name>
    <dbReference type="NCBI Taxonomy" id="2292766"/>
    <lineage>
        <taxon>Bacteria</taxon>
        <taxon>Deltaproteobacteria</taxon>
        <taxon>Bradymonadales</taxon>
        <taxon>Bradymonadaceae</taxon>
        <taxon>Persicimonas</taxon>
    </lineage>
</organism>
<dbReference type="RefSeq" id="WP_141197519.1">
    <property type="nucleotide sequence ID" value="NZ_CP041186.1"/>
</dbReference>
<reference evidence="1 2" key="1">
    <citation type="submission" date="2019-06" db="EMBL/GenBank/DDBJ databases">
        <title>Persicimonas caeni gen. nov., sp. nov., a predatory bacterium isolated from solar saltern.</title>
        <authorList>
            <person name="Wang S."/>
        </authorList>
    </citation>
    <scope>NUCLEOTIDE SEQUENCE [LARGE SCALE GENOMIC DNA]</scope>
    <source>
        <strain evidence="1 2">YN101</strain>
    </source>
</reference>
<protein>
    <submittedName>
        <fullName evidence="1">Uncharacterized protein</fullName>
    </submittedName>
</protein>
<dbReference type="OrthoDB" id="5490184at2"/>
<dbReference type="Proteomes" id="UP000315995">
    <property type="component" value="Chromosome"/>
</dbReference>